<feature type="region of interest" description="Disordered" evidence="1">
    <location>
        <begin position="323"/>
        <end position="394"/>
    </location>
</feature>
<accession>A0ABN4FTD3</accession>
<name>A0ABN4FTD3_9BURK</name>
<dbReference type="Proteomes" id="UP000035085">
    <property type="component" value="Chromosome"/>
</dbReference>
<proteinExistence type="predicted"/>
<keyword evidence="3" id="KW-1185">Reference proteome</keyword>
<evidence type="ECO:0000256" key="1">
    <source>
        <dbReference type="SAM" id="MobiDB-lite"/>
    </source>
</evidence>
<protein>
    <submittedName>
        <fullName evidence="2">Uncharacterized protein</fullName>
    </submittedName>
</protein>
<evidence type="ECO:0000313" key="3">
    <source>
        <dbReference type="Proteomes" id="UP000035085"/>
    </source>
</evidence>
<sequence>MHVSLGEWLTTALTFTNGWTVPTGHTWNLATTLTRVASAPSRLGLTSAPTSRPSLDWVQPSHRPPVTRARVFAERLSDVRPICVVGSRDDGENCLLDLPADVHLDVSATRLMLAGCEASLPAGLREALTEDGRNTRSLEQRFFEAHAAESQGPYAVPALVRRLNKRLNQLLPGWQRLLRRTNAYLEVPQLTFQRVITSEQEARRHGIRVPFTHPELHVPVGEPVVHDAMLGAYLRIPADGVTHTLFVSLSVPQTLELTGQTPQAHAAARFGDLFGDIPAHFQTSNLRMRTVAPCDNLVQALAEHLHLGHQRYREFAYGATRESLTPASHSQARQRLCPSPLRTGTSTPSPVAPDFPAVAPSTSTPKPAPTSTASAAEGALAPPRRRPSRHDNPSLRELEWAIAELERLDTLYTVQGRPRYG</sequence>
<feature type="compositionally biased region" description="Polar residues" evidence="1">
    <location>
        <begin position="323"/>
        <end position="333"/>
    </location>
</feature>
<organism evidence="2 3">
    <name type="scientific">Pandoraea vervacti</name>
    <dbReference type="NCBI Taxonomy" id="656178"/>
    <lineage>
        <taxon>Bacteria</taxon>
        <taxon>Pseudomonadati</taxon>
        <taxon>Pseudomonadota</taxon>
        <taxon>Betaproteobacteria</taxon>
        <taxon>Burkholderiales</taxon>
        <taxon>Burkholderiaceae</taxon>
        <taxon>Pandoraea</taxon>
    </lineage>
</organism>
<reference evidence="3" key="1">
    <citation type="submission" date="2015-02" db="EMBL/GenBank/DDBJ databases">
        <title>Complete Genome Sequencing of Pandoraea vervacti NS15 sp. nov.</title>
        <authorList>
            <person name="Chan K.-G."/>
        </authorList>
    </citation>
    <scope>NUCLEOTIDE SEQUENCE [LARGE SCALE GENOMIC DNA]</scope>
    <source>
        <strain evidence="3">NS15</strain>
    </source>
</reference>
<dbReference type="EMBL" id="CP010897">
    <property type="protein sequence ID" value="AJP59044.1"/>
    <property type="molecule type" value="Genomic_DNA"/>
</dbReference>
<feature type="compositionally biased region" description="Low complexity" evidence="1">
    <location>
        <begin position="356"/>
        <end position="376"/>
    </location>
</feature>
<evidence type="ECO:0000313" key="2">
    <source>
        <dbReference type="EMBL" id="AJP59044.1"/>
    </source>
</evidence>
<gene>
    <name evidence="2" type="ORF">UC34_23010</name>
</gene>